<name>A0A517M6Q9_9BACT</name>
<dbReference type="EMBL" id="CP036261">
    <property type="protein sequence ID" value="QDS90535.1"/>
    <property type="molecule type" value="Genomic_DNA"/>
</dbReference>
<evidence type="ECO:0000313" key="3">
    <source>
        <dbReference type="Proteomes" id="UP000319557"/>
    </source>
</evidence>
<dbReference type="AlphaFoldDB" id="A0A517M6Q9"/>
<gene>
    <name evidence="2" type="ORF">EC9_47490</name>
</gene>
<dbReference type="RefSeq" id="WP_145348340.1">
    <property type="nucleotide sequence ID" value="NZ_CP036261.1"/>
</dbReference>
<keyword evidence="3" id="KW-1185">Reference proteome</keyword>
<evidence type="ECO:0000313" key="2">
    <source>
        <dbReference type="EMBL" id="QDS90535.1"/>
    </source>
</evidence>
<feature type="chain" id="PRO_5021971017" evidence="1">
    <location>
        <begin position="21"/>
        <end position="220"/>
    </location>
</feature>
<keyword evidence="1" id="KW-0732">Signal</keyword>
<organism evidence="2 3">
    <name type="scientific">Rosistilla ulvae</name>
    <dbReference type="NCBI Taxonomy" id="1930277"/>
    <lineage>
        <taxon>Bacteria</taxon>
        <taxon>Pseudomonadati</taxon>
        <taxon>Planctomycetota</taxon>
        <taxon>Planctomycetia</taxon>
        <taxon>Pirellulales</taxon>
        <taxon>Pirellulaceae</taxon>
        <taxon>Rosistilla</taxon>
    </lineage>
</organism>
<feature type="signal peptide" evidence="1">
    <location>
        <begin position="1"/>
        <end position="20"/>
    </location>
</feature>
<proteinExistence type="predicted"/>
<reference evidence="2 3" key="1">
    <citation type="submission" date="2019-02" db="EMBL/GenBank/DDBJ databases">
        <title>Deep-cultivation of Planctomycetes and their phenomic and genomic characterization uncovers novel biology.</title>
        <authorList>
            <person name="Wiegand S."/>
            <person name="Jogler M."/>
            <person name="Boedeker C."/>
            <person name="Pinto D."/>
            <person name="Vollmers J."/>
            <person name="Rivas-Marin E."/>
            <person name="Kohn T."/>
            <person name="Peeters S.H."/>
            <person name="Heuer A."/>
            <person name="Rast P."/>
            <person name="Oberbeckmann S."/>
            <person name="Bunk B."/>
            <person name="Jeske O."/>
            <person name="Meyerdierks A."/>
            <person name="Storesund J.E."/>
            <person name="Kallscheuer N."/>
            <person name="Luecker S."/>
            <person name="Lage O.M."/>
            <person name="Pohl T."/>
            <person name="Merkel B.J."/>
            <person name="Hornburger P."/>
            <person name="Mueller R.-W."/>
            <person name="Bruemmer F."/>
            <person name="Labrenz M."/>
            <person name="Spormann A.M."/>
            <person name="Op den Camp H."/>
            <person name="Overmann J."/>
            <person name="Amann R."/>
            <person name="Jetten M.S.M."/>
            <person name="Mascher T."/>
            <person name="Medema M.H."/>
            <person name="Devos D.P."/>
            <person name="Kaster A.-K."/>
            <person name="Ovreas L."/>
            <person name="Rohde M."/>
            <person name="Galperin M.Y."/>
            <person name="Jogler C."/>
        </authorList>
    </citation>
    <scope>NUCLEOTIDE SEQUENCE [LARGE SCALE GENOMIC DNA]</scope>
    <source>
        <strain evidence="2 3">EC9</strain>
    </source>
</reference>
<dbReference type="KEGG" id="ruv:EC9_47490"/>
<sequence precursor="true">MNIPRLHAFFALVLICPILAAQEESAQPIKRIEGTPTRDPEVALPTVPVQQPEADEAESPTVQPIAEPMVEPVAEPIPEPIAADSGLQIVIELIDDDRVLNGELLDIGDLELQTAFGPASIPLAEVLGIRLARSATDTTTVVLHNGDMVSGQVDIRSLLIQTSWGKSEVNGANLASIYFRKNLSWKSLDLLAGSRWTLVETKDETSSRAKPPRASALAKQ</sequence>
<evidence type="ECO:0000256" key="1">
    <source>
        <dbReference type="SAM" id="SignalP"/>
    </source>
</evidence>
<accession>A0A517M6Q9</accession>
<dbReference type="Proteomes" id="UP000319557">
    <property type="component" value="Chromosome"/>
</dbReference>
<dbReference type="OrthoDB" id="9829568at2"/>
<protein>
    <submittedName>
        <fullName evidence="2">Uncharacterized protein</fullName>
    </submittedName>
</protein>